<protein>
    <submittedName>
        <fullName evidence="3">Uncharacterized protein</fullName>
    </submittedName>
</protein>
<organism evidence="3 4">
    <name type="scientific">Stylophora pistillata</name>
    <name type="common">Smooth cauliflower coral</name>
    <dbReference type="NCBI Taxonomy" id="50429"/>
    <lineage>
        <taxon>Eukaryota</taxon>
        <taxon>Metazoa</taxon>
        <taxon>Cnidaria</taxon>
        <taxon>Anthozoa</taxon>
        <taxon>Hexacorallia</taxon>
        <taxon>Scleractinia</taxon>
        <taxon>Astrocoeniina</taxon>
        <taxon>Pocilloporidae</taxon>
        <taxon>Stylophora</taxon>
    </lineage>
</organism>
<name>A0A2B4SND3_STYPI</name>
<proteinExistence type="predicted"/>
<keyword evidence="4" id="KW-1185">Reference proteome</keyword>
<evidence type="ECO:0000256" key="2">
    <source>
        <dbReference type="SAM" id="SignalP"/>
    </source>
</evidence>
<keyword evidence="1" id="KW-0812">Transmembrane</keyword>
<accession>A0A2B4SND3</accession>
<comment type="caution">
    <text evidence="3">The sequence shown here is derived from an EMBL/GenBank/DDBJ whole genome shotgun (WGS) entry which is preliminary data.</text>
</comment>
<dbReference type="AlphaFoldDB" id="A0A2B4SND3"/>
<evidence type="ECO:0000256" key="1">
    <source>
        <dbReference type="SAM" id="Phobius"/>
    </source>
</evidence>
<dbReference type="Proteomes" id="UP000225706">
    <property type="component" value="Unassembled WGS sequence"/>
</dbReference>
<feature type="transmembrane region" description="Helical" evidence="1">
    <location>
        <begin position="33"/>
        <end position="53"/>
    </location>
</feature>
<keyword evidence="1" id="KW-1133">Transmembrane helix</keyword>
<dbReference type="EMBL" id="LSMT01000036">
    <property type="protein sequence ID" value="PFX31401.1"/>
    <property type="molecule type" value="Genomic_DNA"/>
</dbReference>
<sequence length="97" mass="10662">MYQQTALFVAIFVFLQFIPQVSCAELSDVDITAIAVSLGLTVFLVSFVGFFMWRGRNRPPVNNIEGHRNPAVVGDDTLGPGEVRGISMTHLQYISSS</sequence>
<feature type="signal peptide" evidence="2">
    <location>
        <begin position="1"/>
        <end position="23"/>
    </location>
</feature>
<reference evidence="4" key="1">
    <citation type="journal article" date="2017" name="bioRxiv">
        <title>Comparative analysis of the genomes of Stylophora pistillata and Acropora digitifera provides evidence for extensive differences between species of corals.</title>
        <authorList>
            <person name="Voolstra C.R."/>
            <person name="Li Y."/>
            <person name="Liew Y.J."/>
            <person name="Baumgarten S."/>
            <person name="Zoccola D."/>
            <person name="Flot J.-F."/>
            <person name="Tambutte S."/>
            <person name="Allemand D."/>
            <person name="Aranda M."/>
        </authorList>
    </citation>
    <scope>NUCLEOTIDE SEQUENCE [LARGE SCALE GENOMIC DNA]</scope>
</reference>
<feature type="chain" id="PRO_5012721891" evidence="2">
    <location>
        <begin position="24"/>
        <end position="97"/>
    </location>
</feature>
<keyword evidence="2" id="KW-0732">Signal</keyword>
<keyword evidence="1" id="KW-0472">Membrane</keyword>
<evidence type="ECO:0000313" key="4">
    <source>
        <dbReference type="Proteomes" id="UP000225706"/>
    </source>
</evidence>
<evidence type="ECO:0000313" key="3">
    <source>
        <dbReference type="EMBL" id="PFX31401.1"/>
    </source>
</evidence>
<gene>
    <name evidence="3" type="ORF">AWC38_SpisGene3785</name>
</gene>